<keyword evidence="2" id="KW-1185">Reference proteome</keyword>
<dbReference type="InParanoid" id="A2FJ77"/>
<reference evidence="1" key="1">
    <citation type="submission" date="2006-10" db="EMBL/GenBank/DDBJ databases">
        <authorList>
            <person name="Amadeo P."/>
            <person name="Zhao Q."/>
            <person name="Wortman J."/>
            <person name="Fraser-Liggett C."/>
            <person name="Carlton J."/>
        </authorList>
    </citation>
    <scope>NUCLEOTIDE SEQUENCE</scope>
    <source>
        <strain evidence="1">G3</strain>
    </source>
</reference>
<name>A2FJ77_TRIV3</name>
<dbReference type="AlphaFoldDB" id="A2FJ77"/>
<protein>
    <submittedName>
        <fullName evidence="1">Uncharacterized protein</fullName>
    </submittedName>
</protein>
<accession>A2FJ77</accession>
<evidence type="ECO:0000313" key="2">
    <source>
        <dbReference type="Proteomes" id="UP000001542"/>
    </source>
</evidence>
<dbReference type="KEGG" id="tva:4752779"/>
<dbReference type="VEuPathDB" id="TrichDB:TVAGG3_0440760"/>
<gene>
    <name evidence="1" type="ORF">TVAG_034670</name>
</gene>
<dbReference type="RefSeq" id="XP_001307968.1">
    <property type="nucleotide sequence ID" value="XM_001307967.1"/>
</dbReference>
<dbReference type="Proteomes" id="UP000001542">
    <property type="component" value="Unassembled WGS sequence"/>
</dbReference>
<proteinExistence type="predicted"/>
<dbReference type="EMBL" id="DS113826">
    <property type="protein sequence ID" value="EAX95038.1"/>
    <property type="molecule type" value="Genomic_DNA"/>
</dbReference>
<reference evidence="1" key="2">
    <citation type="journal article" date="2007" name="Science">
        <title>Draft genome sequence of the sexually transmitted pathogen Trichomonas vaginalis.</title>
        <authorList>
            <person name="Carlton J.M."/>
            <person name="Hirt R.P."/>
            <person name="Silva J.C."/>
            <person name="Delcher A.L."/>
            <person name="Schatz M."/>
            <person name="Zhao Q."/>
            <person name="Wortman J.R."/>
            <person name="Bidwell S.L."/>
            <person name="Alsmark U.C.M."/>
            <person name="Besteiro S."/>
            <person name="Sicheritz-Ponten T."/>
            <person name="Noel C.J."/>
            <person name="Dacks J.B."/>
            <person name="Foster P.G."/>
            <person name="Simillion C."/>
            <person name="Van de Peer Y."/>
            <person name="Miranda-Saavedra D."/>
            <person name="Barton G.J."/>
            <person name="Westrop G.D."/>
            <person name="Mueller S."/>
            <person name="Dessi D."/>
            <person name="Fiori P.L."/>
            <person name="Ren Q."/>
            <person name="Paulsen I."/>
            <person name="Zhang H."/>
            <person name="Bastida-Corcuera F.D."/>
            <person name="Simoes-Barbosa A."/>
            <person name="Brown M.T."/>
            <person name="Hayes R.D."/>
            <person name="Mukherjee M."/>
            <person name="Okumura C.Y."/>
            <person name="Schneider R."/>
            <person name="Smith A.J."/>
            <person name="Vanacova S."/>
            <person name="Villalvazo M."/>
            <person name="Haas B.J."/>
            <person name="Pertea M."/>
            <person name="Feldblyum T.V."/>
            <person name="Utterback T.R."/>
            <person name="Shu C.L."/>
            <person name="Osoegawa K."/>
            <person name="de Jong P.J."/>
            <person name="Hrdy I."/>
            <person name="Horvathova L."/>
            <person name="Zubacova Z."/>
            <person name="Dolezal P."/>
            <person name="Malik S.B."/>
            <person name="Logsdon J.M. Jr."/>
            <person name="Henze K."/>
            <person name="Gupta A."/>
            <person name="Wang C.C."/>
            <person name="Dunne R.L."/>
            <person name="Upcroft J.A."/>
            <person name="Upcroft P."/>
            <person name="White O."/>
            <person name="Salzberg S.L."/>
            <person name="Tang P."/>
            <person name="Chiu C.-H."/>
            <person name="Lee Y.-S."/>
            <person name="Embley T.M."/>
            <person name="Coombs G.H."/>
            <person name="Mottram J.C."/>
            <person name="Tachezy J."/>
            <person name="Fraser-Liggett C.M."/>
            <person name="Johnson P.J."/>
        </authorList>
    </citation>
    <scope>NUCLEOTIDE SEQUENCE [LARGE SCALE GENOMIC DNA]</scope>
    <source>
        <strain evidence="1">G3</strain>
    </source>
</reference>
<evidence type="ECO:0000313" key="1">
    <source>
        <dbReference type="EMBL" id="EAX95038.1"/>
    </source>
</evidence>
<organism evidence="1 2">
    <name type="scientific">Trichomonas vaginalis (strain ATCC PRA-98 / G3)</name>
    <dbReference type="NCBI Taxonomy" id="412133"/>
    <lineage>
        <taxon>Eukaryota</taxon>
        <taxon>Metamonada</taxon>
        <taxon>Parabasalia</taxon>
        <taxon>Trichomonadida</taxon>
        <taxon>Trichomonadidae</taxon>
        <taxon>Trichomonas</taxon>
    </lineage>
</organism>
<dbReference type="VEuPathDB" id="TrichDB:TVAG_034670"/>
<sequence length="240" mass="28134">MSHSPIQEKYNRFNSISNISLQQLNKSLNSSILKNDKNHNSVYNLTNSSFICDDDDCDSFTSPSFTKHVENKNDEKQEIINDFGLQNNSTMFSSHASNPEIQDEIDFYLEKLDQFDQREAAARGILTTPVDDISKIEEYVSRYEEMVLKYEEMLEVDKNADFEQRLLKLQNNVDFINIDNKKRRSKLLSELFKHILESDSEILQTYIDDIKECLDLLDSIEILQNLVDFEKRLCNCFQKE</sequence>